<dbReference type="PANTHER" id="PTHR12480:SF22">
    <property type="entry name" value="JMJC DOMAIN-CONTAINING PROTEIN"/>
    <property type="match status" value="1"/>
</dbReference>
<evidence type="ECO:0000313" key="4">
    <source>
        <dbReference type="Proteomes" id="UP001152797"/>
    </source>
</evidence>
<reference evidence="2" key="1">
    <citation type="submission" date="2022-10" db="EMBL/GenBank/DDBJ databases">
        <authorList>
            <person name="Chen Y."/>
            <person name="Dougan E. K."/>
            <person name="Chan C."/>
            <person name="Rhodes N."/>
            <person name="Thang M."/>
        </authorList>
    </citation>
    <scope>NUCLEOTIDE SEQUENCE</scope>
</reference>
<dbReference type="GO" id="GO:0033749">
    <property type="term" value="F:histone H4R3 demethylase activity"/>
    <property type="evidence" value="ECO:0007669"/>
    <property type="project" value="TreeGrafter"/>
</dbReference>
<dbReference type="EMBL" id="CAMXCT030002580">
    <property type="protein sequence ID" value="CAL4786394.1"/>
    <property type="molecule type" value="Genomic_DNA"/>
</dbReference>
<dbReference type="PANTHER" id="PTHR12480">
    <property type="entry name" value="ARGININE DEMETHYLASE AND LYSYL-HYDROXYLASE JMJD"/>
    <property type="match status" value="1"/>
</dbReference>
<dbReference type="SUPFAM" id="SSF51197">
    <property type="entry name" value="Clavaminate synthase-like"/>
    <property type="match status" value="1"/>
</dbReference>
<dbReference type="Pfam" id="PF13621">
    <property type="entry name" value="Cupin_8"/>
    <property type="match status" value="1"/>
</dbReference>
<dbReference type="Gene3D" id="2.60.120.650">
    <property type="entry name" value="Cupin"/>
    <property type="match status" value="1"/>
</dbReference>
<comment type="caution">
    <text evidence="2">The sequence shown here is derived from an EMBL/GenBank/DDBJ whole genome shotgun (WGS) entry which is preliminary data.</text>
</comment>
<evidence type="ECO:0000313" key="3">
    <source>
        <dbReference type="EMBL" id="CAL4786394.1"/>
    </source>
</evidence>
<dbReference type="Proteomes" id="UP001152797">
    <property type="component" value="Unassembled WGS sequence"/>
</dbReference>
<dbReference type="PROSITE" id="PS51184">
    <property type="entry name" value="JMJC"/>
    <property type="match status" value="1"/>
</dbReference>
<accession>A0A9P1G6H9</accession>
<sequence length="483" mass="54424">MARAWKRLRHEVLQDICGQPPVIPQLSLLQRPKSAMDRLDATEAALRAGAVKGAFEEAKLASLLDLKGQHLDAQDILKRCAAMGTTEERAAMGLLEHLVHRHVCWQEEREKISKTTSRGDEAKQTVKPVEVLSAQVSREEVWRRFIEPGIPCVLRGVQLAPFRNLRDVTTTVGKVKVPIRRCDESSANWARLEFDRVVHFDDFVTEFIQPYEHGLAAPRNSPQLFDFSIWQQCAESLGNQLFMPSKWFPVDLYTYASAQMQPVSGSACPTLFVAPCGSGSSLHVDTLQTNFWMFMSLGRKRWRLVSKDQIALLHPQYFCDLNPVFPEDLNVVKPNVTIYETELEAGDLIFVPAGWPHQVDNLETSVAISANFIDTSNVHRCIEEADIMASVEENSAFWAKVLRTALQQKKPELLASSVMDNEPLRHFKSRHGEKRAPYEIQRRLLQGLSATLSIGGLCILLAWYRSTAGGSSRQSSDFRAKTL</sequence>
<organism evidence="2">
    <name type="scientific">Cladocopium goreaui</name>
    <dbReference type="NCBI Taxonomy" id="2562237"/>
    <lineage>
        <taxon>Eukaryota</taxon>
        <taxon>Sar</taxon>
        <taxon>Alveolata</taxon>
        <taxon>Dinophyceae</taxon>
        <taxon>Suessiales</taxon>
        <taxon>Symbiodiniaceae</taxon>
        <taxon>Cladocopium</taxon>
    </lineage>
</organism>
<keyword evidence="4" id="KW-1185">Reference proteome</keyword>
<dbReference type="InterPro" id="IPR050910">
    <property type="entry name" value="JMJD6_ArgDemeth/LysHydrox"/>
</dbReference>
<name>A0A9P1G6H9_9DINO</name>
<dbReference type="GO" id="GO:0005737">
    <property type="term" value="C:cytoplasm"/>
    <property type="evidence" value="ECO:0007669"/>
    <property type="project" value="TreeGrafter"/>
</dbReference>
<evidence type="ECO:0000259" key="1">
    <source>
        <dbReference type="PROSITE" id="PS51184"/>
    </source>
</evidence>
<dbReference type="InterPro" id="IPR003347">
    <property type="entry name" value="JmjC_dom"/>
</dbReference>
<dbReference type="GO" id="GO:0005634">
    <property type="term" value="C:nucleus"/>
    <property type="evidence" value="ECO:0007669"/>
    <property type="project" value="TreeGrafter"/>
</dbReference>
<reference evidence="3 4" key="2">
    <citation type="submission" date="2024-05" db="EMBL/GenBank/DDBJ databases">
        <authorList>
            <person name="Chen Y."/>
            <person name="Shah S."/>
            <person name="Dougan E. K."/>
            <person name="Thang M."/>
            <person name="Chan C."/>
        </authorList>
    </citation>
    <scope>NUCLEOTIDE SEQUENCE [LARGE SCALE GENOMIC DNA]</scope>
</reference>
<gene>
    <name evidence="2" type="ORF">C1SCF055_LOCUS25331</name>
</gene>
<dbReference type="SMART" id="SM00558">
    <property type="entry name" value="JmjC"/>
    <property type="match status" value="1"/>
</dbReference>
<evidence type="ECO:0000313" key="2">
    <source>
        <dbReference type="EMBL" id="CAI3999082.1"/>
    </source>
</evidence>
<protein>
    <submittedName>
        <fullName evidence="3">JmjC domain-containing protein</fullName>
    </submittedName>
</protein>
<dbReference type="AlphaFoldDB" id="A0A9P1G6H9"/>
<dbReference type="EMBL" id="CAMXCT010002580">
    <property type="protein sequence ID" value="CAI3999082.1"/>
    <property type="molecule type" value="Genomic_DNA"/>
</dbReference>
<dbReference type="InterPro" id="IPR041667">
    <property type="entry name" value="Cupin_8"/>
</dbReference>
<dbReference type="GO" id="GO:0106140">
    <property type="term" value="F:P-TEFb complex binding"/>
    <property type="evidence" value="ECO:0007669"/>
    <property type="project" value="TreeGrafter"/>
</dbReference>
<dbReference type="OrthoDB" id="438529at2759"/>
<dbReference type="EMBL" id="CAMXCT020002580">
    <property type="protein sequence ID" value="CAL1152457.1"/>
    <property type="molecule type" value="Genomic_DNA"/>
</dbReference>
<feature type="domain" description="JmjC" evidence="1">
    <location>
        <begin position="232"/>
        <end position="389"/>
    </location>
</feature>
<proteinExistence type="predicted"/>